<gene>
    <name evidence="2" type="ORF">NBR_LOCUS15351</name>
</gene>
<accession>A0A0N4YF38</accession>
<dbReference type="GO" id="GO:0071339">
    <property type="term" value="C:MLL1 complex"/>
    <property type="evidence" value="ECO:0007669"/>
    <property type="project" value="InterPro"/>
</dbReference>
<evidence type="ECO:0000313" key="3">
    <source>
        <dbReference type="Proteomes" id="UP000271162"/>
    </source>
</evidence>
<dbReference type="InterPro" id="IPR037912">
    <property type="entry name" value="MCRS1"/>
</dbReference>
<evidence type="ECO:0000313" key="2">
    <source>
        <dbReference type="EMBL" id="VDL78945.1"/>
    </source>
</evidence>
<organism evidence="4">
    <name type="scientific">Nippostrongylus brasiliensis</name>
    <name type="common">Rat hookworm</name>
    <dbReference type="NCBI Taxonomy" id="27835"/>
    <lineage>
        <taxon>Eukaryota</taxon>
        <taxon>Metazoa</taxon>
        <taxon>Ecdysozoa</taxon>
        <taxon>Nematoda</taxon>
        <taxon>Chromadorea</taxon>
        <taxon>Rhabditida</taxon>
        <taxon>Rhabditina</taxon>
        <taxon>Rhabditomorpha</taxon>
        <taxon>Strongyloidea</taxon>
        <taxon>Heligmosomidae</taxon>
        <taxon>Nippostrongylus</taxon>
    </lineage>
</organism>
<dbReference type="GO" id="GO:0031011">
    <property type="term" value="C:Ino80 complex"/>
    <property type="evidence" value="ECO:0007669"/>
    <property type="project" value="InterPro"/>
</dbReference>
<dbReference type="Proteomes" id="UP000271162">
    <property type="component" value="Unassembled WGS sequence"/>
</dbReference>
<evidence type="ECO:0000313" key="4">
    <source>
        <dbReference type="WBParaSite" id="NBR_0001535001-mRNA-1"/>
    </source>
</evidence>
<proteinExistence type="predicted"/>
<dbReference type="PANTHER" id="PTHR13233:SF0">
    <property type="entry name" value="MICROSPHERULE PROTEIN 1"/>
    <property type="match status" value="1"/>
</dbReference>
<dbReference type="Pfam" id="PF13325">
    <property type="entry name" value="MCRS_N"/>
    <property type="match status" value="1"/>
</dbReference>
<feature type="domain" description="Microspherule protein N-terminal" evidence="1">
    <location>
        <begin position="95"/>
        <end position="279"/>
    </location>
</feature>
<dbReference type="PANTHER" id="PTHR13233">
    <property type="entry name" value="MICROSPHERULE PROTEIN 1"/>
    <property type="match status" value="1"/>
</dbReference>
<sequence length="402" mass="46824">MESGSFRGALPANFIMQMFDDFSETVENDSLSEREAPVVRRRKVGDTKVLTRGVMKQKRVKNSTAKLAVEQIEKYNKKKKTYETRHLTDYVPPEWTPEDDFKLVLAADHTQDIYDVYEGVTFSRIFTYEDVLYRYHELMDDKEMYRKACDNVRTHIPWDMRLRIAVEIPFSHEERRLILDAVHDCKENATFPFMRELLNKHPNVFYPSRTAGKLMEFYDTYMRSPQMHSSVLYRDFENEDDNVETNESEDDIFLEELRKFSNFSLDANLMAGDQSQSIEAESVGAEASTSCDEGSSTKRIRRMLCGVADNYLLPSKYLLCMGKSTPNYTVDIDISREGHASRMYSEQALIHYDDLSGRPLITNIAPNILSVDQKMLSMRGTAPLYDYSVIQTTYFRLVYREM</sequence>
<protein>
    <submittedName>
        <fullName evidence="4">Microspherule protein 1 (inferred by orthology to a human protein)</fullName>
    </submittedName>
</protein>
<evidence type="ECO:0000259" key="1">
    <source>
        <dbReference type="Pfam" id="PF13325"/>
    </source>
</evidence>
<dbReference type="InterPro" id="IPR025999">
    <property type="entry name" value="MCRS_N"/>
</dbReference>
<dbReference type="GO" id="GO:0045944">
    <property type="term" value="P:positive regulation of transcription by RNA polymerase II"/>
    <property type="evidence" value="ECO:0007669"/>
    <property type="project" value="TreeGrafter"/>
</dbReference>
<keyword evidence="3" id="KW-1185">Reference proteome</keyword>
<dbReference type="AlphaFoldDB" id="A0A0N4YF38"/>
<reference evidence="2 3" key="2">
    <citation type="submission" date="2018-11" db="EMBL/GenBank/DDBJ databases">
        <authorList>
            <consortium name="Pathogen Informatics"/>
        </authorList>
    </citation>
    <scope>NUCLEOTIDE SEQUENCE [LARGE SCALE GENOMIC DNA]</scope>
</reference>
<dbReference type="EMBL" id="UYSL01021700">
    <property type="protein sequence ID" value="VDL78945.1"/>
    <property type="molecule type" value="Genomic_DNA"/>
</dbReference>
<dbReference type="GO" id="GO:0044545">
    <property type="term" value="C:NSL complex"/>
    <property type="evidence" value="ECO:0007669"/>
    <property type="project" value="TreeGrafter"/>
</dbReference>
<reference evidence="4" key="1">
    <citation type="submission" date="2017-02" db="UniProtKB">
        <authorList>
            <consortium name="WormBaseParasite"/>
        </authorList>
    </citation>
    <scope>IDENTIFICATION</scope>
</reference>
<dbReference type="WBParaSite" id="NBR_0001535001-mRNA-1">
    <property type="protein sequence ID" value="NBR_0001535001-mRNA-1"/>
    <property type="gene ID" value="NBR_0001535001"/>
</dbReference>
<dbReference type="STRING" id="27835.A0A0N4YF38"/>
<name>A0A0N4YF38_NIPBR</name>
<dbReference type="GO" id="GO:0002151">
    <property type="term" value="F:G-quadruplex RNA binding"/>
    <property type="evidence" value="ECO:0007669"/>
    <property type="project" value="InterPro"/>
</dbReference>